<sequence>MRACWLKWVGRDWSISADYIWLNYSGANTGARGNDAPAAAHGHVACDHAGNRLVRNIGPVRPGIDGASVHHERLRDVDPALRARRRQRPGTAKRQVAPHLHAAQRDVR</sequence>
<evidence type="ECO:0000313" key="3">
    <source>
        <dbReference type="Proteomes" id="UP000095468"/>
    </source>
</evidence>
<protein>
    <submittedName>
        <fullName evidence="2">Uncharacterized protein</fullName>
    </submittedName>
</protein>
<proteinExistence type="predicted"/>
<feature type="compositionally biased region" description="Basic and acidic residues" evidence="1">
    <location>
        <begin position="68"/>
        <end position="81"/>
    </location>
</feature>
<gene>
    <name evidence="2" type="ORF">ERS852381_01765</name>
</gene>
<evidence type="ECO:0000313" key="2">
    <source>
        <dbReference type="EMBL" id="CUO52356.1"/>
    </source>
</evidence>
<feature type="region of interest" description="Disordered" evidence="1">
    <location>
        <begin position="64"/>
        <end position="108"/>
    </location>
</feature>
<dbReference type="EMBL" id="CYYP01000018">
    <property type="protein sequence ID" value="CUO52356.1"/>
    <property type="molecule type" value="Genomic_DNA"/>
</dbReference>
<accession>A0A174FU75</accession>
<evidence type="ECO:0000256" key="1">
    <source>
        <dbReference type="SAM" id="MobiDB-lite"/>
    </source>
</evidence>
<dbReference type="AlphaFoldDB" id="A0A174FU75"/>
<name>A0A174FU75_9ACTN</name>
<reference evidence="2 3" key="1">
    <citation type="submission" date="2015-09" db="EMBL/GenBank/DDBJ databases">
        <authorList>
            <consortium name="Pathogen Informatics"/>
        </authorList>
    </citation>
    <scope>NUCLEOTIDE SEQUENCE [LARGE SCALE GENOMIC DNA]</scope>
    <source>
        <strain evidence="2 3">2789STDY5608823</strain>
    </source>
</reference>
<organism evidence="2 3">
    <name type="scientific">Collinsella aerofaciens</name>
    <dbReference type="NCBI Taxonomy" id="74426"/>
    <lineage>
        <taxon>Bacteria</taxon>
        <taxon>Bacillati</taxon>
        <taxon>Actinomycetota</taxon>
        <taxon>Coriobacteriia</taxon>
        <taxon>Coriobacteriales</taxon>
        <taxon>Coriobacteriaceae</taxon>
        <taxon>Collinsella</taxon>
    </lineage>
</organism>
<dbReference type="Proteomes" id="UP000095468">
    <property type="component" value="Unassembled WGS sequence"/>
</dbReference>